<dbReference type="EMBL" id="CP022188">
    <property type="protein sequence ID" value="AWI81974.1"/>
    <property type="molecule type" value="Genomic_DNA"/>
</dbReference>
<dbReference type="InterPro" id="IPR002201">
    <property type="entry name" value="Glyco_trans_9"/>
</dbReference>
<organism evidence="3 4">
    <name type="scientific">Parazoarcus communis</name>
    <dbReference type="NCBI Taxonomy" id="41977"/>
    <lineage>
        <taxon>Bacteria</taxon>
        <taxon>Pseudomonadati</taxon>
        <taxon>Pseudomonadota</taxon>
        <taxon>Betaproteobacteria</taxon>
        <taxon>Rhodocyclales</taxon>
        <taxon>Zoogloeaceae</taxon>
        <taxon>Parazoarcus</taxon>
    </lineage>
</organism>
<gene>
    <name evidence="3" type="ORF">CEW87_09275</name>
</gene>
<dbReference type="PANTHER" id="PTHR30160:SF1">
    <property type="entry name" value="LIPOPOLYSACCHARIDE 1,2-N-ACETYLGLUCOSAMINETRANSFERASE-RELATED"/>
    <property type="match status" value="1"/>
</dbReference>
<reference evidence="3 4" key="1">
    <citation type="submission" date="2017-06" db="EMBL/GenBank/DDBJ databases">
        <title>Azoarcus sp. TSNA42 complete genome sequence.</title>
        <authorList>
            <person name="Woo J.-H."/>
            <person name="Kim H.-S."/>
        </authorList>
    </citation>
    <scope>NUCLEOTIDE SEQUENCE [LARGE SCALE GENOMIC DNA]</scope>
    <source>
        <strain evidence="3 4">TSNA42</strain>
    </source>
</reference>
<evidence type="ECO:0000256" key="1">
    <source>
        <dbReference type="ARBA" id="ARBA00022676"/>
    </source>
</evidence>
<dbReference type="PANTHER" id="PTHR30160">
    <property type="entry name" value="TETRAACYLDISACCHARIDE 4'-KINASE-RELATED"/>
    <property type="match status" value="1"/>
</dbReference>
<name>A0A2U8H8E5_9RHOO</name>
<keyword evidence="1" id="KW-0328">Glycosyltransferase</keyword>
<dbReference type="CDD" id="cd03789">
    <property type="entry name" value="GT9_LPS_heptosyltransferase"/>
    <property type="match status" value="1"/>
</dbReference>
<dbReference type="GO" id="GO:0009244">
    <property type="term" value="P:lipopolysaccharide core region biosynthetic process"/>
    <property type="evidence" value="ECO:0007669"/>
    <property type="project" value="TreeGrafter"/>
</dbReference>
<evidence type="ECO:0000313" key="3">
    <source>
        <dbReference type="EMBL" id="AWI81974.1"/>
    </source>
</evidence>
<dbReference type="GO" id="GO:0005829">
    <property type="term" value="C:cytosol"/>
    <property type="evidence" value="ECO:0007669"/>
    <property type="project" value="TreeGrafter"/>
</dbReference>
<dbReference type="SUPFAM" id="SSF53756">
    <property type="entry name" value="UDP-Glycosyltransferase/glycogen phosphorylase"/>
    <property type="match status" value="1"/>
</dbReference>
<dbReference type="OrthoDB" id="9767552at2"/>
<dbReference type="InterPro" id="IPR051199">
    <property type="entry name" value="LPS_LOS_Heptosyltrfase"/>
</dbReference>
<dbReference type="Gene3D" id="3.40.50.2000">
    <property type="entry name" value="Glycogen Phosphorylase B"/>
    <property type="match status" value="2"/>
</dbReference>
<evidence type="ECO:0000256" key="2">
    <source>
        <dbReference type="ARBA" id="ARBA00022679"/>
    </source>
</evidence>
<sequence>MSRILLVRTSAIGDIVFASPFLAALRQRYPEAHIAWLVEPGMAGLLEADPCVDEVILWPKTEWKRLWQAGQYRALAARVRAFSRMLKDGRFDTAIDLQSLLKSGWLTWLSGAPQRIGLGSREGSQYLMTRVVPGGGMPGQISSEYRHLAQVLGLDTAGFHPRLRLSPAVQRRALDKLAHHGVAPGCYVVFAPFTTRAQKHWTEEAWHALARRAQRDLGLRPVVLGGPGDRDAAQRIAGKDTGALALAGETTLAEAAAIVEHAALVIGVDTGLTHMAVAFKRPLVTLFGSTRPYLDAGRANVRVIWLGLGCSPCRRTPSCGGAFPCMRDIDPARVLDEARIVLNAEIPS</sequence>
<dbReference type="Proteomes" id="UP000244902">
    <property type="component" value="Chromosome"/>
</dbReference>
<protein>
    <submittedName>
        <fullName evidence="3">Lipopolysaccharide heptosyltransferase</fullName>
    </submittedName>
</protein>
<evidence type="ECO:0000313" key="4">
    <source>
        <dbReference type="Proteomes" id="UP000244902"/>
    </source>
</evidence>
<accession>A0A2U8H8E5</accession>
<dbReference type="Pfam" id="PF01075">
    <property type="entry name" value="Glyco_transf_9"/>
    <property type="match status" value="1"/>
</dbReference>
<dbReference type="AlphaFoldDB" id="A0A2U8H8E5"/>
<keyword evidence="2 3" id="KW-0808">Transferase</keyword>
<proteinExistence type="predicted"/>
<dbReference type="GO" id="GO:0008713">
    <property type="term" value="F:ADP-heptose-lipopolysaccharide heptosyltransferase activity"/>
    <property type="evidence" value="ECO:0007669"/>
    <property type="project" value="TreeGrafter"/>
</dbReference>